<gene>
    <name evidence="2" type="ORF">EDB81DRAFT_804604</name>
</gene>
<sequence length="99" mass="10609">MAASFISHIPKQSVIVSVLACLAVSLLSAVQSRWSCLGPVRWVGPIRLRLGPGIPTLGLCLTWAPTPLRVLSTSPKKPSAGSVQRQLEPMPLPDEREGE</sequence>
<reference evidence="2" key="1">
    <citation type="journal article" date="2021" name="Nat. Commun.">
        <title>Genetic determinants of endophytism in the Arabidopsis root mycobiome.</title>
        <authorList>
            <person name="Mesny F."/>
            <person name="Miyauchi S."/>
            <person name="Thiergart T."/>
            <person name="Pickel B."/>
            <person name="Atanasova L."/>
            <person name="Karlsson M."/>
            <person name="Huettel B."/>
            <person name="Barry K.W."/>
            <person name="Haridas S."/>
            <person name="Chen C."/>
            <person name="Bauer D."/>
            <person name="Andreopoulos W."/>
            <person name="Pangilinan J."/>
            <person name="LaButti K."/>
            <person name="Riley R."/>
            <person name="Lipzen A."/>
            <person name="Clum A."/>
            <person name="Drula E."/>
            <person name="Henrissat B."/>
            <person name="Kohler A."/>
            <person name="Grigoriev I.V."/>
            <person name="Martin F.M."/>
            <person name="Hacquard S."/>
        </authorList>
    </citation>
    <scope>NUCLEOTIDE SEQUENCE</scope>
    <source>
        <strain evidence="2">MPI-CAGE-AT-0147</strain>
    </source>
</reference>
<dbReference type="Proteomes" id="UP000738349">
    <property type="component" value="Unassembled WGS sequence"/>
</dbReference>
<dbReference type="EMBL" id="JAGMUV010000015">
    <property type="protein sequence ID" value="KAH7133572.1"/>
    <property type="molecule type" value="Genomic_DNA"/>
</dbReference>
<organism evidence="2 3">
    <name type="scientific">Dactylonectria macrodidyma</name>
    <dbReference type="NCBI Taxonomy" id="307937"/>
    <lineage>
        <taxon>Eukaryota</taxon>
        <taxon>Fungi</taxon>
        <taxon>Dikarya</taxon>
        <taxon>Ascomycota</taxon>
        <taxon>Pezizomycotina</taxon>
        <taxon>Sordariomycetes</taxon>
        <taxon>Hypocreomycetidae</taxon>
        <taxon>Hypocreales</taxon>
        <taxon>Nectriaceae</taxon>
        <taxon>Dactylonectria</taxon>
    </lineage>
</organism>
<feature type="compositionally biased region" description="Polar residues" evidence="1">
    <location>
        <begin position="73"/>
        <end position="85"/>
    </location>
</feature>
<evidence type="ECO:0000313" key="2">
    <source>
        <dbReference type="EMBL" id="KAH7133572.1"/>
    </source>
</evidence>
<name>A0A9P9EAJ1_9HYPO</name>
<protein>
    <submittedName>
        <fullName evidence="2">Uncharacterized protein</fullName>
    </submittedName>
</protein>
<keyword evidence="3" id="KW-1185">Reference proteome</keyword>
<evidence type="ECO:0000313" key="3">
    <source>
        <dbReference type="Proteomes" id="UP000738349"/>
    </source>
</evidence>
<proteinExistence type="predicted"/>
<comment type="caution">
    <text evidence="2">The sequence shown here is derived from an EMBL/GenBank/DDBJ whole genome shotgun (WGS) entry which is preliminary data.</text>
</comment>
<accession>A0A9P9EAJ1</accession>
<dbReference type="AlphaFoldDB" id="A0A9P9EAJ1"/>
<evidence type="ECO:0000256" key="1">
    <source>
        <dbReference type="SAM" id="MobiDB-lite"/>
    </source>
</evidence>
<feature type="region of interest" description="Disordered" evidence="1">
    <location>
        <begin position="73"/>
        <end position="99"/>
    </location>
</feature>